<sequence>MPGRPERAWMDATDERFAYRCLPLTIANSFGWELLLPAGVTAEWNGGSGLDDITVEVDDEAWSAGKLAVSHFGHGVLTFQTGYLFRTDPSVGLLVRGVPNWPRDGIAPLEGLVETDWLPFSFTMNWQFTRPGRVTFAKDEPYCFISPVGYRALGTLVPEIADIADAPEERRHFETWSRERLDFNERLKREEPDAVRQGWQKWYIRGQSPSGAPVSPLHISKLRLADPRSDDD</sequence>
<feature type="compositionally biased region" description="Basic and acidic residues" evidence="1">
    <location>
        <begin position="223"/>
        <end position="232"/>
    </location>
</feature>
<dbReference type="InterPro" id="IPR045709">
    <property type="entry name" value="DUF6065"/>
</dbReference>
<dbReference type="AlphaFoldDB" id="A0A6N6VPQ5"/>
<keyword evidence="3" id="KW-1185">Reference proteome</keyword>
<evidence type="ECO:0000256" key="1">
    <source>
        <dbReference type="SAM" id="MobiDB-lite"/>
    </source>
</evidence>
<proteinExistence type="predicted"/>
<evidence type="ECO:0000313" key="2">
    <source>
        <dbReference type="EMBL" id="KAB7741362.1"/>
    </source>
</evidence>
<dbReference type="Proteomes" id="UP000468901">
    <property type="component" value="Unassembled WGS sequence"/>
</dbReference>
<organism evidence="2 3">
    <name type="scientific">Parvibaculum sedimenti</name>
    <dbReference type="NCBI Taxonomy" id="2608632"/>
    <lineage>
        <taxon>Bacteria</taxon>
        <taxon>Pseudomonadati</taxon>
        <taxon>Pseudomonadota</taxon>
        <taxon>Alphaproteobacteria</taxon>
        <taxon>Hyphomicrobiales</taxon>
        <taxon>Parvibaculaceae</taxon>
        <taxon>Parvibaculum</taxon>
    </lineage>
</organism>
<evidence type="ECO:0000313" key="3">
    <source>
        <dbReference type="Proteomes" id="UP000468901"/>
    </source>
</evidence>
<dbReference type="Pfam" id="PF19541">
    <property type="entry name" value="DUF6065"/>
    <property type="match status" value="1"/>
</dbReference>
<feature type="region of interest" description="Disordered" evidence="1">
    <location>
        <begin position="206"/>
        <end position="232"/>
    </location>
</feature>
<gene>
    <name evidence="2" type="ORF">F2P47_06265</name>
</gene>
<comment type="caution">
    <text evidence="2">The sequence shown here is derived from an EMBL/GenBank/DDBJ whole genome shotgun (WGS) entry which is preliminary data.</text>
</comment>
<accession>A0A6N6VPQ5</accession>
<dbReference type="EMBL" id="WESC01000004">
    <property type="protein sequence ID" value="KAB7741362.1"/>
    <property type="molecule type" value="Genomic_DNA"/>
</dbReference>
<protein>
    <submittedName>
        <fullName evidence="2">Uncharacterized protein</fullName>
    </submittedName>
</protein>
<reference evidence="2 3" key="1">
    <citation type="submission" date="2019-09" db="EMBL/GenBank/DDBJ databases">
        <title>Parvibaculum sedimenti sp. nov., isolated from sediment.</title>
        <authorList>
            <person name="Wang Y."/>
        </authorList>
    </citation>
    <scope>NUCLEOTIDE SEQUENCE [LARGE SCALE GENOMIC DNA]</scope>
    <source>
        <strain evidence="2 3">HXT-9</strain>
    </source>
</reference>
<name>A0A6N6VPQ5_9HYPH</name>